<sequence>MKIKAAKAIAALVPKPTAQKIIPDMFDKRVAPAVAKVIR</sequence>
<protein>
    <submittedName>
        <fullName evidence="1">Uncharacterized protein</fullName>
    </submittedName>
</protein>
<accession>A0A0G1ZBE8</accession>
<organism evidence="1 2">
    <name type="scientific">Candidatus Kaiserbacteria bacterium GW2011_GWA2_52_12</name>
    <dbReference type="NCBI Taxonomy" id="1618671"/>
    <lineage>
        <taxon>Bacteria</taxon>
        <taxon>Candidatus Kaiseribacteriota</taxon>
    </lineage>
</organism>
<dbReference type="EMBL" id="LCQW01000001">
    <property type="protein sequence ID" value="KKW25067.1"/>
    <property type="molecule type" value="Genomic_DNA"/>
</dbReference>
<evidence type="ECO:0000313" key="2">
    <source>
        <dbReference type="Proteomes" id="UP000034273"/>
    </source>
</evidence>
<comment type="caution">
    <text evidence="1">The sequence shown here is derived from an EMBL/GenBank/DDBJ whole genome shotgun (WGS) entry which is preliminary data.</text>
</comment>
<dbReference type="AlphaFoldDB" id="A0A0G1ZBE8"/>
<dbReference type="Proteomes" id="UP000034273">
    <property type="component" value="Unassembled WGS sequence"/>
</dbReference>
<reference evidence="1 2" key="1">
    <citation type="journal article" date="2015" name="Nature">
        <title>rRNA introns, odd ribosomes, and small enigmatic genomes across a large radiation of phyla.</title>
        <authorList>
            <person name="Brown C.T."/>
            <person name="Hug L.A."/>
            <person name="Thomas B.C."/>
            <person name="Sharon I."/>
            <person name="Castelle C.J."/>
            <person name="Singh A."/>
            <person name="Wilkins M.J."/>
            <person name="Williams K.H."/>
            <person name="Banfield J.F."/>
        </authorList>
    </citation>
    <scope>NUCLEOTIDE SEQUENCE [LARGE SCALE GENOMIC DNA]</scope>
</reference>
<name>A0A0G1ZBE8_9BACT</name>
<gene>
    <name evidence="1" type="ORF">UY67_C0001G0069</name>
</gene>
<dbReference type="Gene3D" id="3.40.50.720">
    <property type="entry name" value="NAD(P)-binding Rossmann-like Domain"/>
    <property type="match status" value="1"/>
</dbReference>
<evidence type="ECO:0000313" key="1">
    <source>
        <dbReference type="EMBL" id="KKW25067.1"/>
    </source>
</evidence>
<proteinExistence type="predicted"/>